<dbReference type="EMBL" id="GEEE01011631">
    <property type="protein sequence ID" value="JAP51594.1"/>
    <property type="molecule type" value="Transcribed_RNA"/>
</dbReference>
<comment type="cofactor">
    <cofactor evidence="1">
        <name>Mg(2+)</name>
        <dbReference type="ChEBI" id="CHEBI:18420"/>
    </cofactor>
</comment>
<name>A0A0X3NZS1_SCHSO</name>
<evidence type="ECO:0000256" key="9">
    <source>
        <dbReference type="ARBA" id="ARBA00023172"/>
    </source>
</evidence>
<accession>A0A0X3NZS1</accession>
<keyword evidence="7" id="KW-0378">Hydrolase</keyword>
<protein>
    <submittedName>
        <fullName evidence="14">Crossover junction endonuclease EME1</fullName>
    </submittedName>
</protein>
<keyword evidence="8" id="KW-0460">Magnesium</keyword>
<dbReference type="InterPro" id="IPR042530">
    <property type="entry name" value="EME1/EME2_C"/>
</dbReference>
<keyword evidence="10" id="KW-0234">DNA repair</keyword>
<evidence type="ECO:0000256" key="7">
    <source>
        <dbReference type="ARBA" id="ARBA00022801"/>
    </source>
</evidence>
<proteinExistence type="predicted"/>
<evidence type="ECO:0000256" key="4">
    <source>
        <dbReference type="ARBA" id="ARBA00022723"/>
    </source>
</evidence>
<dbReference type="GO" id="GO:0006302">
    <property type="term" value="P:double-strand break repair"/>
    <property type="evidence" value="ECO:0007669"/>
    <property type="project" value="TreeGrafter"/>
</dbReference>
<keyword evidence="4" id="KW-0479">Metal-binding</keyword>
<reference evidence="13" key="1">
    <citation type="submission" date="2016-01" db="EMBL/GenBank/DDBJ databases">
        <title>Reference transcriptome for the parasite Schistocephalus solidus: insights into the molecular evolution of parasitism.</title>
        <authorList>
            <person name="Hebert F.O."/>
            <person name="Grambauer S."/>
            <person name="Barber I."/>
            <person name="Landry C.R."/>
            <person name="Aubin-Horth N."/>
        </authorList>
    </citation>
    <scope>NUCLEOTIDE SEQUENCE</scope>
</reference>
<evidence type="ECO:0000256" key="3">
    <source>
        <dbReference type="ARBA" id="ARBA00022722"/>
    </source>
</evidence>
<gene>
    <name evidence="14" type="primary">EME1</name>
    <name evidence="13" type="ORF">TR155804</name>
</gene>
<dbReference type="PANTHER" id="PTHR21077">
    <property type="entry name" value="EME1 PROTEIN"/>
    <property type="match status" value="1"/>
</dbReference>
<evidence type="ECO:0000256" key="11">
    <source>
        <dbReference type="ARBA" id="ARBA00023242"/>
    </source>
</evidence>
<dbReference type="Pfam" id="PF21292">
    <property type="entry name" value="EME1-MUS81_C"/>
    <property type="match status" value="1"/>
</dbReference>
<evidence type="ECO:0000256" key="10">
    <source>
        <dbReference type="ARBA" id="ARBA00023204"/>
    </source>
</evidence>
<dbReference type="PANTHER" id="PTHR21077:SF5">
    <property type="entry name" value="CROSSOVER JUNCTION ENDONUCLEASE MMS4"/>
    <property type="match status" value="1"/>
</dbReference>
<evidence type="ECO:0000256" key="6">
    <source>
        <dbReference type="ARBA" id="ARBA00022763"/>
    </source>
</evidence>
<dbReference type="GO" id="GO:0046872">
    <property type="term" value="F:metal ion binding"/>
    <property type="evidence" value="ECO:0007669"/>
    <property type="project" value="UniProtKB-KW"/>
</dbReference>
<dbReference type="EMBL" id="GEEE01018595">
    <property type="protein sequence ID" value="JAP44630.1"/>
    <property type="molecule type" value="Transcribed_RNA"/>
</dbReference>
<organism evidence="13">
    <name type="scientific">Schistocephalus solidus</name>
    <name type="common">Tapeworm</name>
    <dbReference type="NCBI Taxonomy" id="70667"/>
    <lineage>
        <taxon>Eukaryota</taxon>
        <taxon>Metazoa</taxon>
        <taxon>Spiralia</taxon>
        <taxon>Lophotrochozoa</taxon>
        <taxon>Platyhelminthes</taxon>
        <taxon>Cestoda</taxon>
        <taxon>Eucestoda</taxon>
        <taxon>Diphyllobothriidea</taxon>
        <taxon>Diphyllobothriidae</taxon>
        <taxon>Schistocephalus</taxon>
    </lineage>
</organism>
<keyword evidence="3" id="KW-0540">Nuclease</keyword>
<sequence>MNKAGGPARERAKRGKSNAATLHHLKYSHRLVTCSFDKTLLFQPHGFISALTTRLDCATAVAAGKGGGTKLPEWVLPPHPPPIFPLDPALHGVDGPVPLPMSVTWQRHTPVDMPDGAVCLTASEEPDVLLLLQQDVCKRLLTTDPESNPHFRDLVASVRSLNRPVSIIFFIKPSQARSPLFEVIAKLQVDHGVRGVQQVSSVEDLATIVCNYTKAICQRPFKEGRMEATDGFSFLPSTIKRGLACSAASRLRGGGGFRFPRRDLVCAGAQTAEEAEKLWESAVRAWVHRTWLSQLGQWHGVTGEIATAIASVYPTPRALFEAIWQGSDENSSLDAVQEKATTMLAALPIRRGAGVLATQNRLGPQLARRIVTFFTSPDPLDEGAS</sequence>
<evidence type="ECO:0000256" key="8">
    <source>
        <dbReference type="ARBA" id="ARBA00022842"/>
    </source>
</evidence>
<evidence type="ECO:0000256" key="12">
    <source>
        <dbReference type="ARBA" id="ARBA00023254"/>
    </source>
</evidence>
<evidence type="ECO:0000313" key="13">
    <source>
        <dbReference type="EMBL" id="JAP44630.1"/>
    </source>
</evidence>
<dbReference type="GO" id="GO:0031297">
    <property type="term" value="P:replication fork processing"/>
    <property type="evidence" value="ECO:0007669"/>
    <property type="project" value="TreeGrafter"/>
</dbReference>
<evidence type="ECO:0000256" key="2">
    <source>
        <dbReference type="ARBA" id="ARBA00004123"/>
    </source>
</evidence>
<dbReference type="GO" id="GO:0005634">
    <property type="term" value="C:nucleus"/>
    <property type="evidence" value="ECO:0007669"/>
    <property type="project" value="UniProtKB-SubCell"/>
</dbReference>
<evidence type="ECO:0000313" key="14">
    <source>
        <dbReference type="EMBL" id="JAP51594.1"/>
    </source>
</evidence>
<dbReference type="GO" id="GO:0048476">
    <property type="term" value="C:Holliday junction resolvase complex"/>
    <property type="evidence" value="ECO:0007669"/>
    <property type="project" value="InterPro"/>
</dbReference>
<evidence type="ECO:0000256" key="5">
    <source>
        <dbReference type="ARBA" id="ARBA00022759"/>
    </source>
</evidence>
<dbReference type="AlphaFoldDB" id="A0A0X3NZS1"/>
<evidence type="ECO:0000256" key="1">
    <source>
        <dbReference type="ARBA" id="ARBA00001946"/>
    </source>
</evidence>
<dbReference type="GO" id="GO:0008821">
    <property type="term" value="F:crossover junction DNA endonuclease activity"/>
    <property type="evidence" value="ECO:0007669"/>
    <property type="project" value="TreeGrafter"/>
</dbReference>
<keyword evidence="9" id="KW-0233">DNA recombination</keyword>
<comment type="subcellular location">
    <subcellularLocation>
        <location evidence="2">Nucleus</location>
    </subcellularLocation>
</comment>
<dbReference type="Gene3D" id="1.10.150.670">
    <property type="entry name" value="Crossover junction endonuclease EME1, DNA-binding domain"/>
    <property type="match status" value="1"/>
</dbReference>
<dbReference type="Gene3D" id="3.40.50.10130">
    <property type="match status" value="1"/>
</dbReference>
<dbReference type="GO" id="GO:0000712">
    <property type="term" value="P:resolution of meiotic recombination intermediates"/>
    <property type="evidence" value="ECO:0007669"/>
    <property type="project" value="TreeGrafter"/>
</dbReference>
<keyword evidence="11" id="KW-0539">Nucleus</keyword>
<dbReference type="GO" id="GO:0031573">
    <property type="term" value="P:mitotic intra-S DNA damage checkpoint signaling"/>
    <property type="evidence" value="ECO:0007669"/>
    <property type="project" value="TreeGrafter"/>
</dbReference>
<keyword evidence="6" id="KW-0227">DNA damage</keyword>
<dbReference type="InterPro" id="IPR033310">
    <property type="entry name" value="Mms4/EME1/EME2"/>
</dbReference>
<keyword evidence="5 14" id="KW-0255">Endonuclease</keyword>
<keyword evidence="12" id="KW-0469">Meiosis</keyword>